<keyword evidence="11" id="KW-0067">ATP-binding</keyword>
<evidence type="ECO:0000256" key="17">
    <source>
        <dbReference type="PROSITE-ProRule" id="PRU00110"/>
    </source>
</evidence>
<dbReference type="SUPFAM" id="SSF55874">
    <property type="entry name" value="ATPase domain of HSP90 chaperone/DNA topoisomerase II/histidine kinase"/>
    <property type="match status" value="1"/>
</dbReference>
<feature type="transmembrane region" description="Helical" evidence="20">
    <location>
        <begin position="12"/>
        <end position="32"/>
    </location>
</feature>
<evidence type="ECO:0000256" key="13">
    <source>
        <dbReference type="ARBA" id="ARBA00023012"/>
    </source>
</evidence>
<dbReference type="Gene3D" id="3.30.565.10">
    <property type="entry name" value="Histidine kinase-like ATPase, C-terminal domain"/>
    <property type="match status" value="1"/>
</dbReference>
<evidence type="ECO:0000256" key="9">
    <source>
        <dbReference type="ARBA" id="ARBA00022741"/>
    </source>
</evidence>
<evidence type="ECO:0000256" key="14">
    <source>
        <dbReference type="ARBA" id="ARBA00023136"/>
    </source>
</evidence>
<dbReference type="Proteomes" id="UP000522163">
    <property type="component" value="Unassembled WGS sequence"/>
</dbReference>
<dbReference type="PANTHER" id="PTHR45339">
    <property type="entry name" value="HYBRID SIGNAL TRANSDUCTION HISTIDINE KINASE J"/>
    <property type="match status" value="1"/>
</dbReference>
<evidence type="ECO:0000313" key="24">
    <source>
        <dbReference type="EMBL" id="MBB6042331.1"/>
    </source>
</evidence>
<evidence type="ECO:0000256" key="1">
    <source>
        <dbReference type="ARBA" id="ARBA00000085"/>
    </source>
</evidence>
<dbReference type="CDD" id="cd17546">
    <property type="entry name" value="REC_hyHK_CKI1_RcsC-like"/>
    <property type="match status" value="1"/>
</dbReference>
<dbReference type="SUPFAM" id="SSF47384">
    <property type="entry name" value="Homodimeric domain of signal transducing histidine kinase"/>
    <property type="match status" value="1"/>
</dbReference>
<dbReference type="CDD" id="cd00082">
    <property type="entry name" value="HisKA"/>
    <property type="match status" value="1"/>
</dbReference>
<dbReference type="Gene3D" id="3.40.50.2300">
    <property type="match status" value="1"/>
</dbReference>
<evidence type="ECO:0000256" key="2">
    <source>
        <dbReference type="ARBA" id="ARBA00004651"/>
    </source>
</evidence>
<dbReference type="InterPro" id="IPR001789">
    <property type="entry name" value="Sig_transdc_resp-reg_receiver"/>
</dbReference>
<evidence type="ECO:0000256" key="18">
    <source>
        <dbReference type="PROSITE-ProRule" id="PRU00169"/>
    </source>
</evidence>
<comment type="function">
    <text evidence="15">May play the central regulatory role in sporulation. It may be an element of the effector pathway responsible for the activation of sporulation genes in response to nutritional stress. Spo0A may act in concert with spo0H (a sigma factor) to control the expression of some genes that are critical to the sporulation process.</text>
</comment>
<feature type="domain" description="Response regulatory" evidence="22">
    <location>
        <begin position="679"/>
        <end position="799"/>
    </location>
</feature>
<organism evidence="24 25">
    <name type="scientific">Oribacterium sinus</name>
    <dbReference type="NCBI Taxonomy" id="237576"/>
    <lineage>
        <taxon>Bacteria</taxon>
        <taxon>Bacillati</taxon>
        <taxon>Bacillota</taxon>
        <taxon>Clostridia</taxon>
        <taxon>Lachnospirales</taxon>
        <taxon>Lachnospiraceae</taxon>
        <taxon>Oribacterium</taxon>
    </lineage>
</organism>
<feature type="transmembrane region" description="Helical" evidence="20">
    <location>
        <begin position="304"/>
        <end position="323"/>
    </location>
</feature>
<name>A0A7W9SJ25_9FIRM</name>
<keyword evidence="6" id="KW-1003">Cell membrane</keyword>
<dbReference type="InterPro" id="IPR003594">
    <property type="entry name" value="HATPase_dom"/>
</dbReference>
<comment type="similarity">
    <text evidence="3">In the N-terminal section; belongs to the phytochrome family.</text>
</comment>
<feature type="transmembrane region" description="Helical" evidence="20">
    <location>
        <begin position="211"/>
        <end position="234"/>
    </location>
</feature>
<feature type="transmembrane region" description="Helical" evidence="20">
    <location>
        <begin position="335"/>
        <end position="356"/>
    </location>
</feature>
<dbReference type="SUPFAM" id="SSF52172">
    <property type="entry name" value="CheY-like"/>
    <property type="match status" value="1"/>
</dbReference>
<dbReference type="AlphaFoldDB" id="A0A7W9SJ25"/>
<keyword evidence="8 20" id="KW-0812">Transmembrane</keyword>
<dbReference type="RefSeq" id="WP_183684808.1">
    <property type="nucleotide sequence ID" value="NZ_CAUQIH010000055.1"/>
</dbReference>
<evidence type="ECO:0000259" key="22">
    <source>
        <dbReference type="PROSITE" id="PS50110"/>
    </source>
</evidence>
<feature type="modified residue" description="4-aspartylphosphate" evidence="18">
    <location>
        <position position="728"/>
    </location>
</feature>
<reference evidence="24 25" key="1">
    <citation type="submission" date="2020-08" db="EMBL/GenBank/DDBJ databases">
        <title>Genomic Encyclopedia of Type Strains, Phase IV (KMG-IV): sequencing the most valuable type-strain genomes for metagenomic binning, comparative biology and taxonomic classification.</title>
        <authorList>
            <person name="Goeker M."/>
        </authorList>
    </citation>
    <scope>NUCLEOTIDE SEQUENCE [LARGE SCALE GENOMIC DNA]</scope>
    <source>
        <strain evidence="24 25">DSM 17245</strain>
    </source>
</reference>
<feature type="coiled-coil region" evidence="19">
    <location>
        <begin position="894"/>
        <end position="921"/>
    </location>
</feature>
<evidence type="ECO:0000259" key="21">
    <source>
        <dbReference type="PROSITE" id="PS50109"/>
    </source>
</evidence>
<dbReference type="GO" id="GO:0005886">
    <property type="term" value="C:plasma membrane"/>
    <property type="evidence" value="ECO:0007669"/>
    <property type="project" value="UniProtKB-SubCell"/>
</dbReference>
<dbReference type="EC" id="2.7.13.3" evidence="4"/>
<dbReference type="PANTHER" id="PTHR45339:SF1">
    <property type="entry name" value="HYBRID SIGNAL TRANSDUCTION HISTIDINE KINASE J"/>
    <property type="match status" value="1"/>
</dbReference>
<dbReference type="GeneID" id="85015840"/>
<dbReference type="InterPro" id="IPR011006">
    <property type="entry name" value="CheY-like_superfamily"/>
</dbReference>
<dbReference type="Gene3D" id="1.10.287.130">
    <property type="match status" value="1"/>
</dbReference>
<evidence type="ECO:0000259" key="23">
    <source>
        <dbReference type="PROSITE" id="PS50894"/>
    </source>
</evidence>
<comment type="catalytic activity">
    <reaction evidence="1">
        <text>ATP + protein L-histidine = ADP + protein N-phospho-L-histidine.</text>
        <dbReference type="EC" id="2.7.13.3"/>
    </reaction>
</comment>
<gene>
    <name evidence="24" type="ORF">HNQ46_002327</name>
</gene>
<dbReference type="InterPro" id="IPR008207">
    <property type="entry name" value="Sig_transdc_His_kin_Hpt_dom"/>
</dbReference>
<evidence type="ECO:0000256" key="19">
    <source>
        <dbReference type="SAM" id="Coils"/>
    </source>
</evidence>
<accession>A0A7W9SJ25</accession>
<dbReference type="Pfam" id="PF02518">
    <property type="entry name" value="HATPase_c"/>
    <property type="match status" value="1"/>
</dbReference>
<evidence type="ECO:0000256" key="15">
    <source>
        <dbReference type="ARBA" id="ARBA00024867"/>
    </source>
</evidence>
<dbReference type="Pfam" id="PF00072">
    <property type="entry name" value="Response_reg"/>
    <property type="match status" value="1"/>
</dbReference>
<evidence type="ECO:0000256" key="6">
    <source>
        <dbReference type="ARBA" id="ARBA00022475"/>
    </source>
</evidence>
<evidence type="ECO:0000256" key="11">
    <source>
        <dbReference type="ARBA" id="ARBA00022840"/>
    </source>
</evidence>
<feature type="modified residue" description="Phosphohistidine" evidence="17">
    <location>
        <position position="883"/>
    </location>
</feature>
<feature type="transmembrane region" description="Helical" evidence="20">
    <location>
        <begin position="240"/>
        <end position="260"/>
    </location>
</feature>
<comment type="caution">
    <text evidence="24">The sequence shown here is derived from an EMBL/GenBank/DDBJ whole genome shotgun (WGS) entry which is preliminary data.</text>
</comment>
<keyword evidence="14 20" id="KW-0472">Membrane</keyword>
<dbReference type="EMBL" id="JACHHH010000014">
    <property type="protein sequence ID" value="MBB6042331.1"/>
    <property type="molecule type" value="Genomic_DNA"/>
</dbReference>
<protein>
    <recommendedName>
        <fullName evidence="16">Circadian input-output histidine kinase CikA</fullName>
        <ecNumber evidence="4">2.7.13.3</ecNumber>
    </recommendedName>
    <alternativeName>
        <fullName evidence="5">Stage 0 sporulation protein A homolog</fullName>
    </alternativeName>
</protein>
<evidence type="ECO:0000256" key="12">
    <source>
        <dbReference type="ARBA" id="ARBA00022989"/>
    </source>
</evidence>
<keyword evidence="10 24" id="KW-0808">Transferase</keyword>
<evidence type="ECO:0000256" key="10">
    <source>
        <dbReference type="ARBA" id="ARBA00022777"/>
    </source>
</evidence>
<dbReference type="PROSITE" id="PS50894">
    <property type="entry name" value="HPT"/>
    <property type="match status" value="1"/>
</dbReference>
<feature type="transmembrane region" description="Helical" evidence="20">
    <location>
        <begin position="177"/>
        <end position="199"/>
    </location>
</feature>
<evidence type="ECO:0000256" key="8">
    <source>
        <dbReference type="ARBA" id="ARBA00022692"/>
    </source>
</evidence>
<feature type="transmembrane region" description="Helical" evidence="20">
    <location>
        <begin position="272"/>
        <end position="298"/>
    </location>
</feature>
<dbReference type="PROSITE" id="PS50109">
    <property type="entry name" value="HIS_KIN"/>
    <property type="match status" value="1"/>
</dbReference>
<dbReference type="GO" id="GO:0000155">
    <property type="term" value="F:phosphorelay sensor kinase activity"/>
    <property type="evidence" value="ECO:0007669"/>
    <property type="project" value="InterPro"/>
</dbReference>
<dbReference type="SMART" id="SM00387">
    <property type="entry name" value="HATPase_c"/>
    <property type="match status" value="1"/>
</dbReference>
<comment type="subcellular location">
    <subcellularLocation>
        <location evidence="2">Cell membrane</location>
        <topology evidence="2">Multi-pass membrane protein</topology>
    </subcellularLocation>
</comment>
<keyword evidence="13" id="KW-0902">Two-component regulatory system</keyword>
<dbReference type="Gene3D" id="1.20.120.160">
    <property type="entry name" value="HPT domain"/>
    <property type="match status" value="1"/>
</dbReference>
<evidence type="ECO:0000256" key="20">
    <source>
        <dbReference type="SAM" id="Phobius"/>
    </source>
</evidence>
<evidence type="ECO:0000256" key="5">
    <source>
        <dbReference type="ARBA" id="ARBA00018672"/>
    </source>
</evidence>
<evidence type="ECO:0000256" key="16">
    <source>
        <dbReference type="ARBA" id="ARBA00074306"/>
    </source>
</evidence>
<dbReference type="SMART" id="SM00388">
    <property type="entry name" value="HisKA"/>
    <property type="match status" value="1"/>
</dbReference>
<keyword evidence="10 24" id="KW-0418">Kinase</keyword>
<feature type="domain" description="Histidine kinase" evidence="21">
    <location>
        <begin position="408"/>
        <end position="646"/>
    </location>
</feature>
<dbReference type="InterPro" id="IPR036097">
    <property type="entry name" value="HisK_dim/P_sf"/>
</dbReference>
<dbReference type="Pfam" id="PF01627">
    <property type="entry name" value="Hpt"/>
    <property type="match status" value="1"/>
</dbReference>
<evidence type="ECO:0000313" key="25">
    <source>
        <dbReference type="Proteomes" id="UP000522163"/>
    </source>
</evidence>
<dbReference type="PRINTS" id="PR00344">
    <property type="entry name" value="BCTRLSENSOR"/>
</dbReference>
<dbReference type="SMART" id="SM00448">
    <property type="entry name" value="REC"/>
    <property type="match status" value="1"/>
</dbReference>
<dbReference type="Pfam" id="PF00512">
    <property type="entry name" value="HisKA"/>
    <property type="match status" value="1"/>
</dbReference>
<dbReference type="InterPro" id="IPR004358">
    <property type="entry name" value="Sig_transdc_His_kin-like_C"/>
</dbReference>
<keyword evidence="9" id="KW-0547">Nucleotide-binding</keyword>
<dbReference type="FunFam" id="3.30.565.10:FF:000010">
    <property type="entry name" value="Sensor histidine kinase RcsC"/>
    <property type="match status" value="1"/>
</dbReference>
<sequence>MNRITEVKIRFIYLLFLIFVLIFVVASSMRYYDKLGFYEEKFEVLQSGWQRILPDGSKKRLYSTGESVPEKELLIERQLPQDVPYALTSLFIRTVHQDITVWIDGRVVYEFKYADIPPFNSKIPPISWVRIPVQKDQLGKMIRIELTGRGRTAENTLGGIYFGEDVSIICAILWKNALQILAAFCLMFLGIGMWVEYILVDKKKGDERGAYYTGVSLFFMGLWLGCQIDARQLIFNNILLLWNLEYLSIIMIPVPALLFINKVEKGLCQRELFLLSFFIFICDTLIIFSAGVGIFSFAELNLPIDILGLITAIEVLRSFYMVWKKDKHLFRELTWMMGAYCTLIGFCMIELLSYMISGYTNQGKFLSIGTIIFAFQIMHAQGIEYDKVQNEKSKLEISDKVQAEFLANMSHEIRTPINTVIGMNEMILRESRDDAVLSYAQDIQASGQTLLSLVNDILDFSRIESGGIKLVPKPYELATVIHEINSMVRFRAEWKGLQFEILVDGDTPAVLYGDAFRVREVILNLIDNAIKYTEKGKITLSVTARALDEEGNSPVQSKEETGLSTAKAIELQIAVKDTGVGVKESDQKLIFQKFQRVQSGWSQNIQGTGLGLPITNYFVEIMNGHIQLDSVFGEGSCFTAYIPQWQLNEDRIGNYEERYQKQRGEKKDFNKGFIAKDARILVVDDNELNLRLVQNLLKRTEVQITCAFSGEECIEKLREENFDIIFLDHMMPGMDGEETLKKIRENAFENRYGKPVPVIAFSSNMLPGIRQKYVNTSFDAYLTKPVDGNELEKTLYTFLPENLIRKRTNEEYFQTELKKHAIVEKEEEEKTLDRSTGLQYCMQDEEVYREILGLFRDSSDEKMQELEKAFAEKDYSKYRLYAHGLKTTSLTVGAVKLSENAKKLEHAAKRVVDNVEKEEAEHYIAYNHEAFMALYRKTIQEAREYLQ</sequence>
<keyword evidence="7 18" id="KW-0597">Phosphoprotein</keyword>
<keyword evidence="12 20" id="KW-1133">Transmembrane helix</keyword>
<dbReference type="GO" id="GO:0005524">
    <property type="term" value="F:ATP binding"/>
    <property type="evidence" value="ECO:0007669"/>
    <property type="project" value="UniProtKB-KW"/>
</dbReference>
<evidence type="ECO:0000256" key="3">
    <source>
        <dbReference type="ARBA" id="ARBA00006402"/>
    </source>
</evidence>
<dbReference type="SUPFAM" id="SSF47226">
    <property type="entry name" value="Histidine-containing phosphotransfer domain, HPT domain"/>
    <property type="match status" value="1"/>
</dbReference>
<dbReference type="InterPro" id="IPR036890">
    <property type="entry name" value="HATPase_C_sf"/>
</dbReference>
<evidence type="ECO:0000256" key="7">
    <source>
        <dbReference type="ARBA" id="ARBA00022553"/>
    </source>
</evidence>
<feature type="domain" description="HPt" evidence="23">
    <location>
        <begin position="844"/>
        <end position="947"/>
    </location>
</feature>
<dbReference type="InterPro" id="IPR036641">
    <property type="entry name" value="HPT_dom_sf"/>
</dbReference>
<evidence type="ECO:0000256" key="4">
    <source>
        <dbReference type="ARBA" id="ARBA00012438"/>
    </source>
</evidence>
<keyword evidence="19" id="KW-0175">Coiled coil</keyword>
<dbReference type="PROSITE" id="PS50110">
    <property type="entry name" value="RESPONSE_REGULATORY"/>
    <property type="match status" value="1"/>
</dbReference>
<proteinExistence type="inferred from homology"/>
<dbReference type="InterPro" id="IPR003661">
    <property type="entry name" value="HisK_dim/P_dom"/>
</dbReference>
<dbReference type="InterPro" id="IPR005467">
    <property type="entry name" value="His_kinase_dom"/>
</dbReference>